<evidence type="ECO:0000313" key="6">
    <source>
        <dbReference type="EMBL" id="RAQ93991.1"/>
    </source>
</evidence>
<dbReference type="InterPro" id="IPR018060">
    <property type="entry name" value="HTH_AraC"/>
</dbReference>
<dbReference type="PROSITE" id="PS01124">
    <property type="entry name" value="HTH_ARAC_FAMILY_2"/>
    <property type="match status" value="1"/>
</dbReference>
<dbReference type="InterPro" id="IPR050204">
    <property type="entry name" value="AraC_XylS_family_regulators"/>
</dbReference>
<feature type="domain" description="HTH araC/xylS-type" evidence="5">
    <location>
        <begin position="183"/>
        <end position="280"/>
    </location>
</feature>
<dbReference type="Pfam" id="PF12833">
    <property type="entry name" value="HTH_18"/>
    <property type="match status" value="1"/>
</dbReference>
<evidence type="ECO:0000256" key="1">
    <source>
        <dbReference type="ARBA" id="ARBA00023015"/>
    </source>
</evidence>
<dbReference type="RefSeq" id="WP_112425517.1">
    <property type="nucleotide sequence ID" value="NZ_MCIF01000002.1"/>
</dbReference>
<keyword evidence="4" id="KW-0804">Transcription</keyword>
<evidence type="ECO:0000256" key="3">
    <source>
        <dbReference type="ARBA" id="ARBA00023159"/>
    </source>
</evidence>
<organism evidence="6 7">
    <name type="scientific">Thermogemmatispora tikiterensis</name>
    <dbReference type="NCBI Taxonomy" id="1825093"/>
    <lineage>
        <taxon>Bacteria</taxon>
        <taxon>Bacillati</taxon>
        <taxon>Chloroflexota</taxon>
        <taxon>Ktedonobacteria</taxon>
        <taxon>Thermogemmatisporales</taxon>
        <taxon>Thermogemmatisporaceae</taxon>
        <taxon>Thermogemmatispora</taxon>
    </lineage>
</organism>
<dbReference type="OrthoDB" id="183331at2"/>
<proteinExistence type="predicted"/>
<dbReference type="InterPro" id="IPR037923">
    <property type="entry name" value="HTH-like"/>
</dbReference>
<dbReference type="InterPro" id="IPR009057">
    <property type="entry name" value="Homeodomain-like_sf"/>
</dbReference>
<evidence type="ECO:0000259" key="5">
    <source>
        <dbReference type="PROSITE" id="PS01124"/>
    </source>
</evidence>
<dbReference type="EMBL" id="MCIF01000002">
    <property type="protein sequence ID" value="RAQ93991.1"/>
    <property type="molecule type" value="Genomic_DNA"/>
</dbReference>
<dbReference type="SUPFAM" id="SSF46689">
    <property type="entry name" value="Homeodomain-like"/>
    <property type="match status" value="2"/>
</dbReference>
<keyword evidence="3" id="KW-0010">Activator</keyword>
<dbReference type="GO" id="GO:0003700">
    <property type="term" value="F:DNA-binding transcription factor activity"/>
    <property type="evidence" value="ECO:0007669"/>
    <property type="project" value="InterPro"/>
</dbReference>
<keyword evidence="7" id="KW-1185">Reference proteome</keyword>
<dbReference type="PANTHER" id="PTHR46796:SF2">
    <property type="entry name" value="TRANSCRIPTIONAL REGULATORY PROTEIN"/>
    <property type="match status" value="1"/>
</dbReference>
<dbReference type="Gene3D" id="1.10.10.60">
    <property type="entry name" value="Homeodomain-like"/>
    <property type="match status" value="2"/>
</dbReference>
<dbReference type="AlphaFoldDB" id="A0A328VB71"/>
<keyword evidence="2" id="KW-0238">DNA-binding</keyword>
<comment type="caution">
    <text evidence="6">The sequence shown here is derived from an EMBL/GenBank/DDBJ whole genome shotgun (WGS) entry which is preliminary data.</text>
</comment>
<dbReference type="InterPro" id="IPR003313">
    <property type="entry name" value="AraC-bd"/>
</dbReference>
<dbReference type="SUPFAM" id="SSF51215">
    <property type="entry name" value="Regulatory protein AraC"/>
    <property type="match status" value="1"/>
</dbReference>
<evidence type="ECO:0000256" key="4">
    <source>
        <dbReference type="ARBA" id="ARBA00023163"/>
    </source>
</evidence>
<sequence length="286" mass="32396">MNKPRDERQRLRETASFWRDTDLGDLEVLHASYLTHAFAPHRHASFALSVIDQGAGALWYRGATHLAPAGSQVWLNPDEIHTGQVAGTQGWVYRAIYPGTELVAELAATIAGRSWRAYFSPTPILFDQTLADLLRRLQTALAENRPLLERESWLLHTYAYLLTRHAERPLTIPPLRTEPRAIRVAREYLEAHFPQNISLTHLAGVTGLSPFHLARTFHQVMGLPPHAYLNQLRLEHAKRLLLAGHPIATVAYTVGFADQSHLTRQFKRVYGVTPGQVLPHRKNRQD</sequence>
<dbReference type="Proteomes" id="UP000248706">
    <property type="component" value="Unassembled WGS sequence"/>
</dbReference>
<name>A0A328VB71_9CHLR</name>
<dbReference type="PROSITE" id="PS00041">
    <property type="entry name" value="HTH_ARAC_FAMILY_1"/>
    <property type="match status" value="1"/>
</dbReference>
<dbReference type="InterPro" id="IPR018062">
    <property type="entry name" value="HTH_AraC-typ_CS"/>
</dbReference>
<keyword evidence="1" id="KW-0805">Transcription regulation</keyword>
<protein>
    <recommendedName>
        <fullName evidence="5">HTH araC/xylS-type domain-containing protein</fullName>
    </recommendedName>
</protein>
<dbReference type="PANTHER" id="PTHR46796">
    <property type="entry name" value="HTH-TYPE TRANSCRIPTIONAL ACTIVATOR RHAS-RELATED"/>
    <property type="match status" value="1"/>
</dbReference>
<evidence type="ECO:0000313" key="7">
    <source>
        <dbReference type="Proteomes" id="UP000248706"/>
    </source>
</evidence>
<reference evidence="6 7" key="1">
    <citation type="submission" date="2016-08" db="EMBL/GenBank/DDBJ databases">
        <title>Analysis of Carbohydrate Active Enzymes in Thermogemmatispora T81 Reveals Carbohydrate Degradation Ability.</title>
        <authorList>
            <person name="Tomazini A."/>
            <person name="Lal S."/>
            <person name="Stott M."/>
            <person name="Henrissat B."/>
            <person name="Polikarpov I."/>
            <person name="Sparling R."/>
            <person name="Levin D.B."/>
        </authorList>
    </citation>
    <scope>NUCLEOTIDE SEQUENCE [LARGE SCALE GENOMIC DNA]</scope>
    <source>
        <strain evidence="6 7">T81</strain>
    </source>
</reference>
<accession>A0A328VB71</accession>
<dbReference type="SMART" id="SM00342">
    <property type="entry name" value="HTH_ARAC"/>
    <property type="match status" value="1"/>
</dbReference>
<gene>
    <name evidence="6" type="ORF">A4R35_00505</name>
</gene>
<evidence type="ECO:0000256" key="2">
    <source>
        <dbReference type="ARBA" id="ARBA00023125"/>
    </source>
</evidence>
<dbReference type="GO" id="GO:0043565">
    <property type="term" value="F:sequence-specific DNA binding"/>
    <property type="evidence" value="ECO:0007669"/>
    <property type="project" value="InterPro"/>
</dbReference>
<dbReference type="Pfam" id="PF02311">
    <property type="entry name" value="AraC_binding"/>
    <property type="match status" value="1"/>
</dbReference>